<comment type="subcellular location">
    <subcellularLocation>
        <location evidence="1">Cell membrane</location>
        <topology evidence="1">Multi-pass membrane protein</topology>
    </subcellularLocation>
</comment>
<name>A0AA47A711_RHORH</name>
<evidence type="ECO:0000256" key="3">
    <source>
        <dbReference type="ARBA" id="ARBA00022989"/>
    </source>
</evidence>
<dbReference type="PROSITE" id="PS50850">
    <property type="entry name" value="MFS"/>
    <property type="match status" value="1"/>
</dbReference>
<dbReference type="SUPFAM" id="SSF103473">
    <property type="entry name" value="MFS general substrate transporter"/>
    <property type="match status" value="1"/>
</dbReference>
<evidence type="ECO:0000256" key="2">
    <source>
        <dbReference type="ARBA" id="ARBA00022692"/>
    </source>
</evidence>
<dbReference type="GO" id="GO:0005886">
    <property type="term" value="C:plasma membrane"/>
    <property type="evidence" value="ECO:0007669"/>
    <property type="project" value="UniProtKB-SubCell"/>
</dbReference>
<feature type="transmembrane region" description="Helical" evidence="6">
    <location>
        <begin position="96"/>
        <end position="122"/>
    </location>
</feature>
<dbReference type="Proteomes" id="UP001162740">
    <property type="component" value="Chromosome"/>
</dbReference>
<keyword evidence="2 6" id="KW-0812">Transmembrane</keyword>
<evidence type="ECO:0000256" key="4">
    <source>
        <dbReference type="ARBA" id="ARBA00023136"/>
    </source>
</evidence>
<evidence type="ECO:0000256" key="6">
    <source>
        <dbReference type="SAM" id="Phobius"/>
    </source>
</evidence>
<evidence type="ECO:0000256" key="5">
    <source>
        <dbReference type="SAM" id="MobiDB-lite"/>
    </source>
</evidence>
<feature type="transmembrane region" description="Helical" evidence="6">
    <location>
        <begin position="159"/>
        <end position="180"/>
    </location>
</feature>
<organism evidence="8 9">
    <name type="scientific">Rhodococcus rhodochrous</name>
    <dbReference type="NCBI Taxonomy" id="1829"/>
    <lineage>
        <taxon>Bacteria</taxon>
        <taxon>Bacillati</taxon>
        <taxon>Actinomycetota</taxon>
        <taxon>Actinomycetes</taxon>
        <taxon>Mycobacteriales</taxon>
        <taxon>Nocardiaceae</taxon>
        <taxon>Rhodococcus</taxon>
    </lineage>
</organism>
<evidence type="ECO:0000313" key="8">
    <source>
        <dbReference type="EMBL" id="UZF45729.1"/>
    </source>
</evidence>
<sequence>MLRESRRPSEPRRSVERNCGPTAGAVVVFPQMLRASGYNLGSALGFFIAFNVGTIAGMIIMGGLADRIGSRLVISTGFLVGAVTAVALTFQPPQAVVLALVIVVGFCAAAQSSVSGFIGVYFPAEARGTALGLSLGLGRLGGVAGPIIVGYVLGSSFGVSWAFYAIAAFGVLATLMVAVVPRSKGVTASSASPRVESGTTPRLEAPAMD</sequence>
<feature type="compositionally biased region" description="Polar residues" evidence="5">
    <location>
        <begin position="188"/>
        <end position="200"/>
    </location>
</feature>
<dbReference type="InterPro" id="IPR020846">
    <property type="entry name" value="MFS_dom"/>
</dbReference>
<dbReference type="InterPro" id="IPR011701">
    <property type="entry name" value="MFS"/>
</dbReference>
<feature type="transmembrane region" description="Helical" evidence="6">
    <location>
        <begin position="72"/>
        <end position="90"/>
    </location>
</feature>
<feature type="transmembrane region" description="Helical" evidence="6">
    <location>
        <begin position="40"/>
        <end position="60"/>
    </location>
</feature>
<keyword evidence="4 6" id="KW-0472">Membrane</keyword>
<accession>A0AA47A711</accession>
<reference evidence="8 9" key="1">
    <citation type="journal article" date="2021" name="Front. Microbiol.">
        <title>Bacterial Transformation of Aromatic Monomers in Softwood Black Liquor.</title>
        <authorList>
            <person name="Navas L.E."/>
            <person name="Dexter G."/>
            <person name="Liu J."/>
            <person name="Levy-Booth D."/>
            <person name="Cho M."/>
            <person name="Jang S.K."/>
            <person name="Mansfield S.D."/>
            <person name="Renneckar S."/>
            <person name="Mohn W.W."/>
            <person name="Eltis L.D."/>
        </authorList>
    </citation>
    <scope>NUCLEOTIDE SEQUENCE [LARGE SCALE GENOMIC DNA]</scope>
    <source>
        <strain evidence="8 9">GD02</strain>
    </source>
</reference>
<feature type="transmembrane region" description="Helical" evidence="6">
    <location>
        <begin position="129"/>
        <end position="153"/>
    </location>
</feature>
<gene>
    <name evidence="8" type="ORF">KUM34_003305</name>
</gene>
<protein>
    <submittedName>
        <fullName evidence="8">MFS transporter</fullName>
    </submittedName>
</protein>
<evidence type="ECO:0000259" key="7">
    <source>
        <dbReference type="PROSITE" id="PS50850"/>
    </source>
</evidence>
<dbReference type="EMBL" id="CP083974">
    <property type="protein sequence ID" value="UZF45729.1"/>
    <property type="molecule type" value="Genomic_DNA"/>
</dbReference>
<dbReference type="AlphaFoldDB" id="A0AA47A711"/>
<dbReference type="Gene3D" id="1.20.1250.20">
    <property type="entry name" value="MFS general substrate transporter like domains"/>
    <property type="match status" value="1"/>
</dbReference>
<evidence type="ECO:0000313" key="9">
    <source>
        <dbReference type="Proteomes" id="UP001162740"/>
    </source>
</evidence>
<dbReference type="PANTHER" id="PTHR23508:SF10">
    <property type="entry name" value="CARBOXYLIC ACID TRANSPORTER PROTEIN HOMOLOG"/>
    <property type="match status" value="1"/>
</dbReference>
<feature type="domain" description="Major facilitator superfamily (MFS) profile" evidence="7">
    <location>
        <begin position="1"/>
        <end position="185"/>
    </location>
</feature>
<dbReference type="GO" id="GO:0046943">
    <property type="term" value="F:carboxylic acid transmembrane transporter activity"/>
    <property type="evidence" value="ECO:0007669"/>
    <property type="project" value="TreeGrafter"/>
</dbReference>
<evidence type="ECO:0000256" key="1">
    <source>
        <dbReference type="ARBA" id="ARBA00004651"/>
    </source>
</evidence>
<keyword evidence="3 6" id="KW-1133">Transmembrane helix</keyword>
<dbReference type="PANTHER" id="PTHR23508">
    <property type="entry name" value="CARBOXYLIC ACID TRANSPORTER PROTEIN HOMOLOG"/>
    <property type="match status" value="1"/>
</dbReference>
<proteinExistence type="predicted"/>
<dbReference type="Pfam" id="PF07690">
    <property type="entry name" value="MFS_1"/>
    <property type="match status" value="1"/>
</dbReference>
<dbReference type="InterPro" id="IPR036259">
    <property type="entry name" value="MFS_trans_sf"/>
</dbReference>
<feature type="region of interest" description="Disordered" evidence="5">
    <location>
        <begin position="188"/>
        <end position="209"/>
    </location>
</feature>